<feature type="compositionally biased region" description="Basic and acidic residues" evidence="1">
    <location>
        <begin position="77"/>
        <end position="87"/>
    </location>
</feature>
<evidence type="ECO:0000259" key="2">
    <source>
        <dbReference type="PROSITE" id="PS50013"/>
    </source>
</evidence>
<sequence>DSDSDTYEVEAVVGRRLLKGKVQYLLKWKGYDERQWTDIEDCQSCTEKIEDFEKSLLKPDTTIRIASPAPEPSTTENEDRAPSEKSTSRKSKRAQSPSIEDSDDDDGKKKGRRSVRLSKPSQSSTSRNGRSRRAQKSPSQEEVNDQGRITPLSRPNKNAQENANGSQRVSSTSSSGGSNQLSPTRSRHARTALSSSEERNDAREGAEDTEDAAHAEFLATYGSALGIPVPGGSPKASSSKRPERGQSPDSDASSIIVVSVGRRPRPTPSSGSKRAKAVTIDSSDSEMEVKPSISRKSNGRKSNGRVGNFELKLKTSPHMKRRSNRWRRDSDNESDSEIVSTPSRKRHNTSMSSIVFGRNAGDESDTPSSQRQLNEVRRPSAKRSKRNEKTPEVVTVEDDDVMELIETRKRRPSIIIPRHGQRSIDDIAEELDQEQLMKSTTSVALLTPVIPPSIKSSGLSPLDQMLTTMIIIDPFVMPVDTSSDKDKKNKKRPEPIERTQDWASLNILRLEDLPGFVVWSAEAYSDEGHLIPEPSLQRNSVERFMDRDVERIVGYVPGGPVPFYIVKLALKEGETSVNVQEVVVGVEQCKLAIRVFPEAVSEYINRCARIRSR</sequence>
<keyword evidence="4" id="KW-1185">Reference proteome</keyword>
<feature type="compositionally biased region" description="Polar residues" evidence="1">
    <location>
        <begin position="119"/>
        <end position="128"/>
    </location>
</feature>
<name>A0AAV5ULD1_9BILA</name>
<dbReference type="AlphaFoldDB" id="A0AAV5ULD1"/>
<evidence type="ECO:0000256" key="1">
    <source>
        <dbReference type="SAM" id="MobiDB-lite"/>
    </source>
</evidence>
<evidence type="ECO:0000313" key="3">
    <source>
        <dbReference type="EMBL" id="GMT07015.1"/>
    </source>
</evidence>
<dbReference type="Gene3D" id="2.40.50.40">
    <property type="match status" value="1"/>
</dbReference>
<accession>A0AAV5ULD1</accession>
<dbReference type="InterPro" id="IPR000953">
    <property type="entry name" value="Chromo/chromo_shadow_dom"/>
</dbReference>
<proteinExistence type="predicted"/>
<feature type="non-terminal residue" evidence="3">
    <location>
        <position position="1"/>
    </location>
</feature>
<dbReference type="SMART" id="SM00298">
    <property type="entry name" value="CHROMO"/>
    <property type="match status" value="1"/>
</dbReference>
<dbReference type="InterPro" id="IPR023780">
    <property type="entry name" value="Chromo_domain"/>
</dbReference>
<dbReference type="InterPro" id="IPR016197">
    <property type="entry name" value="Chromo-like_dom_sf"/>
</dbReference>
<feature type="region of interest" description="Disordered" evidence="1">
    <location>
        <begin position="59"/>
        <end position="391"/>
    </location>
</feature>
<feature type="compositionally biased region" description="Basic and acidic residues" evidence="1">
    <location>
        <begin position="196"/>
        <end position="214"/>
    </location>
</feature>
<protein>
    <recommendedName>
        <fullName evidence="2">Chromo domain-containing protein</fullName>
    </recommendedName>
</protein>
<feature type="compositionally biased region" description="Basic residues" evidence="1">
    <location>
        <begin position="315"/>
        <end position="325"/>
    </location>
</feature>
<reference evidence="3" key="1">
    <citation type="submission" date="2023-10" db="EMBL/GenBank/DDBJ databases">
        <title>Genome assembly of Pristionchus species.</title>
        <authorList>
            <person name="Yoshida K."/>
            <person name="Sommer R.J."/>
        </authorList>
    </citation>
    <scope>NUCLEOTIDE SEQUENCE</scope>
    <source>
        <strain evidence="3">RS0144</strain>
    </source>
</reference>
<dbReference type="SUPFAM" id="SSF54160">
    <property type="entry name" value="Chromo domain-like"/>
    <property type="match status" value="1"/>
</dbReference>
<dbReference type="Proteomes" id="UP001432027">
    <property type="component" value="Unassembled WGS sequence"/>
</dbReference>
<dbReference type="EMBL" id="BTSX01000006">
    <property type="protein sequence ID" value="GMT07015.1"/>
    <property type="molecule type" value="Genomic_DNA"/>
</dbReference>
<dbReference type="CDD" id="cd00024">
    <property type="entry name" value="CD_CSD"/>
    <property type="match status" value="1"/>
</dbReference>
<feature type="domain" description="Chromo" evidence="2">
    <location>
        <begin position="7"/>
        <end position="64"/>
    </location>
</feature>
<organism evidence="3 4">
    <name type="scientific">Pristionchus entomophagus</name>
    <dbReference type="NCBI Taxonomy" id="358040"/>
    <lineage>
        <taxon>Eukaryota</taxon>
        <taxon>Metazoa</taxon>
        <taxon>Ecdysozoa</taxon>
        <taxon>Nematoda</taxon>
        <taxon>Chromadorea</taxon>
        <taxon>Rhabditida</taxon>
        <taxon>Rhabditina</taxon>
        <taxon>Diplogasteromorpha</taxon>
        <taxon>Diplogasteroidea</taxon>
        <taxon>Neodiplogasteridae</taxon>
        <taxon>Pristionchus</taxon>
    </lineage>
</organism>
<comment type="caution">
    <text evidence="3">The sequence shown here is derived from an EMBL/GenBank/DDBJ whole genome shotgun (WGS) entry which is preliminary data.</text>
</comment>
<evidence type="ECO:0000313" key="4">
    <source>
        <dbReference type="Proteomes" id="UP001432027"/>
    </source>
</evidence>
<feature type="compositionally biased region" description="Polar residues" evidence="1">
    <location>
        <begin position="153"/>
        <end position="164"/>
    </location>
</feature>
<feature type="compositionally biased region" description="Low complexity" evidence="1">
    <location>
        <begin position="165"/>
        <end position="178"/>
    </location>
</feature>
<dbReference type="PROSITE" id="PS50013">
    <property type="entry name" value="CHROMO_2"/>
    <property type="match status" value="1"/>
</dbReference>
<dbReference type="Pfam" id="PF00385">
    <property type="entry name" value="Chromo"/>
    <property type="match status" value="1"/>
</dbReference>
<gene>
    <name evidence="3" type="ORF">PENTCL1PPCAC_29189</name>
</gene>